<dbReference type="GO" id="GO:0090173">
    <property type="term" value="P:regulation of synaptonemal complex assembly"/>
    <property type="evidence" value="ECO:0007669"/>
    <property type="project" value="InterPro"/>
</dbReference>
<dbReference type="AlphaFoldDB" id="A0AA88QTQ6"/>
<comment type="caution">
    <text evidence="2">The sequence shown here is derived from an EMBL/GenBank/DDBJ whole genome shotgun (WGS) entry which is preliminary data.</text>
</comment>
<evidence type="ECO:0000313" key="2">
    <source>
        <dbReference type="EMBL" id="KAK2965800.1"/>
    </source>
</evidence>
<evidence type="ECO:0000313" key="3">
    <source>
        <dbReference type="Proteomes" id="UP001187471"/>
    </source>
</evidence>
<dbReference type="PANTHER" id="PTHR40375">
    <property type="entry name" value="SPORULATION-SPECIFIC PROTEIN 22"/>
    <property type="match status" value="1"/>
</dbReference>
<protein>
    <submittedName>
        <fullName evidence="2">Uncharacterized protein</fullName>
    </submittedName>
</protein>
<evidence type="ECO:0000256" key="1">
    <source>
        <dbReference type="SAM" id="MobiDB-lite"/>
    </source>
</evidence>
<dbReference type="Proteomes" id="UP001187471">
    <property type="component" value="Unassembled WGS sequence"/>
</dbReference>
<proteinExistence type="predicted"/>
<dbReference type="InterPro" id="IPR039057">
    <property type="entry name" value="Spo22/ZIP4"/>
</dbReference>
<gene>
    <name evidence="2" type="ORF">RJ640_025309</name>
</gene>
<name>A0AA88QTQ6_9ASTE</name>
<dbReference type="EMBL" id="JAVXUO010003180">
    <property type="protein sequence ID" value="KAK2965800.1"/>
    <property type="molecule type" value="Genomic_DNA"/>
</dbReference>
<accession>A0AA88QTQ6</accession>
<feature type="region of interest" description="Disordered" evidence="1">
    <location>
        <begin position="31"/>
        <end position="54"/>
    </location>
</feature>
<feature type="region of interest" description="Disordered" evidence="1">
    <location>
        <begin position="1"/>
        <end position="20"/>
    </location>
</feature>
<organism evidence="2 3">
    <name type="scientific">Escallonia rubra</name>
    <dbReference type="NCBI Taxonomy" id="112253"/>
    <lineage>
        <taxon>Eukaryota</taxon>
        <taxon>Viridiplantae</taxon>
        <taxon>Streptophyta</taxon>
        <taxon>Embryophyta</taxon>
        <taxon>Tracheophyta</taxon>
        <taxon>Spermatophyta</taxon>
        <taxon>Magnoliopsida</taxon>
        <taxon>eudicotyledons</taxon>
        <taxon>Gunneridae</taxon>
        <taxon>Pentapetalae</taxon>
        <taxon>asterids</taxon>
        <taxon>campanulids</taxon>
        <taxon>Escalloniales</taxon>
        <taxon>Escalloniaceae</taxon>
        <taxon>Escallonia</taxon>
    </lineage>
</organism>
<keyword evidence="3" id="KW-1185">Reference proteome</keyword>
<reference evidence="2" key="1">
    <citation type="submission" date="2022-12" db="EMBL/GenBank/DDBJ databases">
        <title>Draft genome assemblies for two species of Escallonia (Escalloniales).</title>
        <authorList>
            <person name="Chanderbali A."/>
            <person name="Dervinis C."/>
            <person name="Anghel I."/>
            <person name="Soltis D."/>
            <person name="Soltis P."/>
            <person name="Zapata F."/>
        </authorList>
    </citation>
    <scope>NUCLEOTIDE SEQUENCE</scope>
    <source>
        <strain evidence="2">UCBG92.1500</strain>
        <tissue evidence="2">Leaf</tissue>
    </source>
</reference>
<sequence length="130" mass="14283">MRIAEISSPDLRPSLHDPRPHALSQIQLSLEELERHPPGTPVRPPRAADLRHSPTQLSSIATPFSNSDKLQVWKLSYRLWNSCVDLSNAAAVHSSSSDSGHRNISDEQHAFIRHVAADLLVLAADVSGMP</sequence>
<dbReference type="PANTHER" id="PTHR40375:SF2">
    <property type="entry name" value="SPORULATION-SPECIFIC PROTEIN 22"/>
    <property type="match status" value="1"/>
</dbReference>